<dbReference type="RefSeq" id="WP_016524912.1">
    <property type="nucleotide sequence ID" value="NZ_KE332518.1"/>
</dbReference>
<evidence type="ECO:0000256" key="2">
    <source>
        <dbReference type="ARBA" id="ARBA00022801"/>
    </source>
</evidence>
<dbReference type="PANTHER" id="PTHR30337">
    <property type="entry name" value="COMPONENT OF ATP-DEPENDENT DSDNA EXONUCLEASE"/>
    <property type="match status" value="1"/>
</dbReference>
<dbReference type="Gene3D" id="3.60.21.10">
    <property type="match status" value="1"/>
</dbReference>
<dbReference type="SUPFAM" id="SSF56300">
    <property type="entry name" value="Metallo-dependent phosphatases"/>
    <property type="match status" value="1"/>
</dbReference>
<reference evidence="6 7" key="1">
    <citation type="submission" date="2013-04" db="EMBL/GenBank/DDBJ databases">
        <title>The Genome Sequence of Treponema maltophilum ATCC 51939.</title>
        <authorList>
            <consortium name="The Broad Institute Genomics Platform"/>
            <person name="Earl A."/>
            <person name="Ward D."/>
            <person name="Feldgarden M."/>
            <person name="Gevers D."/>
            <person name="Leonetti C."/>
            <person name="Blanton J.M."/>
            <person name="Dewhirst F.E."/>
            <person name="Izard J."/>
            <person name="Walker B."/>
            <person name="Young S."/>
            <person name="Zeng Q."/>
            <person name="Gargeya S."/>
            <person name="Fitzgerald M."/>
            <person name="Haas B."/>
            <person name="Abouelleil A."/>
            <person name="Allen A.W."/>
            <person name="Alvarado L."/>
            <person name="Arachchi H.M."/>
            <person name="Berlin A.M."/>
            <person name="Chapman S.B."/>
            <person name="Gainer-Dewar J."/>
            <person name="Goldberg J."/>
            <person name="Griggs A."/>
            <person name="Gujja S."/>
            <person name="Hansen M."/>
            <person name="Howarth C."/>
            <person name="Imamovic A."/>
            <person name="Ireland A."/>
            <person name="Larimer J."/>
            <person name="McCowan C."/>
            <person name="Murphy C."/>
            <person name="Pearson M."/>
            <person name="Poon T.W."/>
            <person name="Priest M."/>
            <person name="Roberts A."/>
            <person name="Saif S."/>
            <person name="Shea T."/>
            <person name="Sisk P."/>
            <person name="Sykes S."/>
            <person name="Wortman J."/>
            <person name="Nusbaum C."/>
            <person name="Birren B."/>
        </authorList>
    </citation>
    <scope>NUCLEOTIDE SEQUENCE [LARGE SCALE GENOMIC DNA]</scope>
    <source>
        <strain evidence="6 7">ATCC 51939</strain>
    </source>
</reference>
<dbReference type="OrthoDB" id="9773856at2"/>
<feature type="domain" description="Calcineurin-like phosphoesterase" evidence="5">
    <location>
        <begin position="2"/>
        <end position="95"/>
    </location>
</feature>
<dbReference type="PATRIC" id="fig|1125699.3.peg.628"/>
<proteinExistence type="inferred from homology"/>
<keyword evidence="4" id="KW-0255">Endonuclease</keyword>
<dbReference type="Proteomes" id="UP000014541">
    <property type="component" value="Unassembled WGS sequence"/>
</dbReference>
<dbReference type="NCBIfam" id="TIGR00619">
    <property type="entry name" value="sbcd"/>
    <property type="match status" value="1"/>
</dbReference>
<dbReference type="EMBL" id="ATFF01000006">
    <property type="protein sequence ID" value="EPF30301.1"/>
    <property type="molecule type" value="Genomic_DNA"/>
</dbReference>
<gene>
    <name evidence="4" type="primary">sbcD</name>
    <name evidence="6" type="ORF">HMPREF9194_00616</name>
</gene>
<comment type="similarity">
    <text evidence="4">Belongs to the SbcD family.</text>
</comment>
<keyword evidence="2 4" id="KW-0378">Hydrolase</keyword>
<evidence type="ECO:0000256" key="3">
    <source>
        <dbReference type="ARBA" id="ARBA00022839"/>
    </source>
</evidence>
<dbReference type="GO" id="GO:0006310">
    <property type="term" value="P:DNA recombination"/>
    <property type="evidence" value="ECO:0007669"/>
    <property type="project" value="UniProtKB-KW"/>
</dbReference>
<dbReference type="GO" id="GO:0006260">
    <property type="term" value="P:DNA replication"/>
    <property type="evidence" value="ECO:0007669"/>
    <property type="project" value="UniProtKB-KW"/>
</dbReference>
<keyword evidence="4" id="KW-0175">Coiled coil</keyword>
<dbReference type="InterPro" id="IPR004593">
    <property type="entry name" value="SbcD"/>
</dbReference>
<keyword evidence="3 4" id="KW-0269">Exonuclease</keyword>
<dbReference type="InterPro" id="IPR004843">
    <property type="entry name" value="Calcineurin-like_PHP"/>
</dbReference>
<dbReference type="GO" id="GO:0004519">
    <property type="term" value="F:endonuclease activity"/>
    <property type="evidence" value="ECO:0007669"/>
    <property type="project" value="UniProtKB-KW"/>
</dbReference>
<evidence type="ECO:0000313" key="6">
    <source>
        <dbReference type="EMBL" id="EPF30301.1"/>
    </source>
</evidence>
<comment type="caution">
    <text evidence="6">The sequence shown here is derived from an EMBL/GenBank/DDBJ whole genome shotgun (WGS) entry which is preliminary data.</text>
</comment>
<evidence type="ECO:0000259" key="5">
    <source>
        <dbReference type="Pfam" id="PF00149"/>
    </source>
</evidence>
<accession>S3K070</accession>
<sequence>MLTILHTGDFHLGKIFYEYSLIEDQAFMLTSLKTELEKCRYDALIISGDIYDRAVPPSEAVQLFSDFLNEIHALFPELPVCIISGNHDSAARLGFGAELLRNENIHIRTEEANCTQPVILKNASGKAEAALYLLPFLRAGSLTSEDGTVLRSQQDLAKEAVRKIKAAHEELQKSDEAYKNLAPLLACHVFTTGVRDAGTERVFAGTAELIDSSIFDFFAYTAAGHIHKMQKIGERLYYSGSPLAYSFDEAGKEKCFLKVEFDGGDAAHSGQPALDARGALTVTALPVKSLRRVVKISGSFEQLCRSGEYAQYANDYVECTYTDPVIAENAVVRLREKFPFLLSVKQQAFDAAQNERSANAEKKKRLLENESGLPLKEILYAFLADTGLISEDKDADWQSAVDLFIKIDGEAKCDETA</sequence>
<dbReference type="Pfam" id="PF00149">
    <property type="entry name" value="Metallophos"/>
    <property type="match status" value="1"/>
</dbReference>
<dbReference type="InterPro" id="IPR041796">
    <property type="entry name" value="Mre11_N"/>
</dbReference>
<comment type="function">
    <text evidence="4">SbcCD cleaves DNA hairpin structures. These structures can inhibit DNA replication and are intermediates in certain DNA recombination reactions. The complex acts as a 3'-&gt;5' double strand exonuclease that can open hairpins. It also has a 5' single-strand endonuclease activity.</text>
</comment>
<protein>
    <recommendedName>
        <fullName evidence="4">Nuclease SbcCD subunit D</fullName>
    </recommendedName>
</protein>
<feature type="coiled-coil region" evidence="4">
    <location>
        <begin position="150"/>
        <end position="177"/>
    </location>
</feature>
<evidence type="ECO:0000256" key="4">
    <source>
        <dbReference type="RuleBase" id="RU363069"/>
    </source>
</evidence>
<dbReference type="AlphaFoldDB" id="S3K070"/>
<dbReference type="GO" id="GO:0008408">
    <property type="term" value="F:3'-5' exonuclease activity"/>
    <property type="evidence" value="ECO:0007669"/>
    <property type="project" value="InterPro"/>
</dbReference>
<dbReference type="STRING" id="1125699.HMPREF9194_00616"/>
<dbReference type="HOGENOM" id="CLU_038045_0_1_12"/>
<dbReference type="eggNOG" id="COG0420">
    <property type="taxonomic scope" value="Bacteria"/>
</dbReference>
<keyword evidence="1 4" id="KW-0540">Nuclease</keyword>
<dbReference type="InterPro" id="IPR029052">
    <property type="entry name" value="Metallo-depent_PP-like"/>
</dbReference>
<dbReference type="PANTHER" id="PTHR30337:SF0">
    <property type="entry name" value="NUCLEASE SBCCD SUBUNIT D"/>
    <property type="match status" value="1"/>
</dbReference>
<organism evidence="6 7">
    <name type="scientific">Treponema maltophilum ATCC 51939</name>
    <dbReference type="NCBI Taxonomy" id="1125699"/>
    <lineage>
        <taxon>Bacteria</taxon>
        <taxon>Pseudomonadati</taxon>
        <taxon>Spirochaetota</taxon>
        <taxon>Spirochaetia</taxon>
        <taxon>Spirochaetales</taxon>
        <taxon>Treponemataceae</taxon>
        <taxon>Treponema</taxon>
    </lineage>
</organism>
<keyword evidence="4" id="KW-0235">DNA replication</keyword>
<dbReference type="InterPro" id="IPR050535">
    <property type="entry name" value="DNA_Repair-Maintenance_Comp"/>
</dbReference>
<keyword evidence="7" id="KW-1185">Reference proteome</keyword>
<dbReference type="CDD" id="cd00840">
    <property type="entry name" value="MPP_Mre11_N"/>
    <property type="match status" value="1"/>
</dbReference>
<comment type="subunit">
    <text evidence="4">Heterodimer of SbcC and SbcD.</text>
</comment>
<evidence type="ECO:0000256" key="1">
    <source>
        <dbReference type="ARBA" id="ARBA00022722"/>
    </source>
</evidence>
<evidence type="ECO:0000313" key="7">
    <source>
        <dbReference type="Proteomes" id="UP000014541"/>
    </source>
</evidence>
<keyword evidence="4" id="KW-0233">DNA recombination</keyword>
<name>S3K070_TREMA</name>